<accession>A0ABZ0D7B4</accession>
<proteinExistence type="predicted"/>
<dbReference type="EMBL" id="CP136337">
    <property type="protein sequence ID" value="WOB11250.1"/>
    <property type="molecule type" value="Genomic_DNA"/>
</dbReference>
<geneLocation type="plasmid" evidence="1 2">
    <name>unnamed1</name>
</geneLocation>
<dbReference type="InterPro" id="IPR032787">
    <property type="entry name" value="Prok-E2_D"/>
</dbReference>
<sequence length="246" mass="26951">MSKEDNQLVSFRVEAEKDAPYTLDKAILVYKAGNGHAFATVHEVGTVGKKATILAGKAMSAQAAVALALELSKSATRGGFVPKELLFHDGDTICWWVPPARRHVAFKAKELGSPERGEIVSNPGLVFMVTGRRQWYVWAVKGSERPGEETPLYLAPYFNVSDTGLICVGNVSLPDGTAAERIAAWNDAFFNSFFTHSNARKLVKYRGGAYAFWRDMLDGKHHVFPERVLLPLGKTLKVVLSGGRDA</sequence>
<organism evidence="1 2">
    <name type="scientific">Piscinibacter gummiphilus</name>
    <dbReference type="NCBI Taxonomy" id="946333"/>
    <lineage>
        <taxon>Bacteria</taxon>
        <taxon>Pseudomonadati</taxon>
        <taxon>Pseudomonadota</taxon>
        <taxon>Betaproteobacteria</taxon>
        <taxon>Burkholderiales</taxon>
        <taxon>Sphaerotilaceae</taxon>
        <taxon>Piscinibacter</taxon>
    </lineage>
</organism>
<name>A0ABZ0D7B4_9BURK</name>
<dbReference type="RefSeq" id="WP_316704457.1">
    <property type="nucleotide sequence ID" value="NZ_CP136337.1"/>
</dbReference>
<keyword evidence="2" id="KW-1185">Reference proteome</keyword>
<gene>
    <name evidence="1" type="ORF">RXV79_26830</name>
</gene>
<reference evidence="1 2" key="1">
    <citation type="submission" date="2023-10" db="EMBL/GenBank/DDBJ databases">
        <title>Bacteria for the degradation of biodegradable plastic PBAT(Polybutylene adipate terephthalate).</title>
        <authorList>
            <person name="Weon H.-Y."/>
            <person name="Yeon J."/>
        </authorList>
    </citation>
    <scope>NUCLEOTIDE SEQUENCE [LARGE SCALE GENOMIC DNA]</scope>
    <source>
        <strain evidence="1 2">SBD 7-3</strain>
        <plasmid evidence="1 2">unnamed1</plasmid>
    </source>
</reference>
<dbReference type="InterPro" id="IPR022280">
    <property type="entry name" value="PRTRC_protein-B"/>
</dbReference>
<evidence type="ECO:0000313" key="1">
    <source>
        <dbReference type="EMBL" id="WOB11250.1"/>
    </source>
</evidence>
<dbReference type="Proteomes" id="UP001303946">
    <property type="component" value="Plasmid unnamed1"/>
</dbReference>
<keyword evidence="1" id="KW-0614">Plasmid</keyword>
<evidence type="ECO:0000313" key="2">
    <source>
        <dbReference type="Proteomes" id="UP001303946"/>
    </source>
</evidence>
<dbReference type="Pfam" id="PF14460">
    <property type="entry name" value="Prok-E2_D"/>
    <property type="match status" value="1"/>
</dbReference>
<dbReference type="NCBIfam" id="TIGR03737">
    <property type="entry name" value="PRTRC_B"/>
    <property type="match status" value="1"/>
</dbReference>
<protein>
    <submittedName>
        <fullName evidence="1">PRTRC system protein B</fullName>
    </submittedName>
</protein>